<protein>
    <recommendedName>
        <fullName evidence="2">Phytase-like domain-containing protein</fullName>
    </recommendedName>
</protein>
<dbReference type="RefSeq" id="WP_190291662.1">
    <property type="nucleotide sequence ID" value="NZ_JABFCZ010000011.1"/>
</dbReference>
<evidence type="ECO:0000259" key="2">
    <source>
        <dbReference type="Pfam" id="PF13449"/>
    </source>
</evidence>
<organism evidence="3 4">
    <name type="scientific">Roseibium aggregatum</name>
    <dbReference type="NCBI Taxonomy" id="187304"/>
    <lineage>
        <taxon>Bacteria</taxon>
        <taxon>Pseudomonadati</taxon>
        <taxon>Pseudomonadota</taxon>
        <taxon>Alphaproteobacteria</taxon>
        <taxon>Hyphomicrobiales</taxon>
        <taxon>Stappiaceae</taxon>
        <taxon>Roseibium</taxon>
    </lineage>
</organism>
<evidence type="ECO:0000313" key="4">
    <source>
        <dbReference type="Proteomes" id="UP000598467"/>
    </source>
</evidence>
<feature type="chain" id="PRO_5037595950" description="Phytase-like domain-containing protein" evidence="1">
    <location>
        <begin position="31"/>
        <end position="345"/>
    </location>
</feature>
<dbReference type="InterPro" id="IPR014567">
    <property type="entry name" value="UCP031900"/>
</dbReference>
<feature type="domain" description="Phytase-like" evidence="2">
    <location>
        <begin position="76"/>
        <end position="328"/>
    </location>
</feature>
<dbReference type="Pfam" id="PF13449">
    <property type="entry name" value="Phytase-like"/>
    <property type="match status" value="1"/>
</dbReference>
<dbReference type="AlphaFoldDB" id="A0A926NZE1"/>
<sequence>MRRRDGYGSLLAAIFVFAFPLLTASGPAHALDLLSEGTPAKVTVRQIDQFQIGRSETKFGSLTYLGGLELISPDRNVGGLSGLISLEDGRQILAVTDNGIWFSADIEQAPDGKPLELSNARYADMLDQKGRALRKGNGSDTEALAIDGNTVLVSAERVNTVYRFPWPLKTGKERLVGELALSPEIHTLRGTKGLESIAVAPPGSPIAGTLVAIAERGKTGHDNLPGFLIGKGKVERFAVVRSDRYDATDAAFLPDGTLLLLERRFNLRDLVGMRIRRFAADSLRPGAELKGAVLMEADYGNQIDNMEGLDIHRDAQGRTILTLISDNNRSILQRTLLLRFMLDDK</sequence>
<proteinExistence type="predicted"/>
<evidence type="ECO:0000256" key="1">
    <source>
        <dbReference type="SAM" id="SignalP"/>
    </source>
</evidence>
<dbReference type="Proteomes" id="UP000598467">
    <property type="component" value="Unassembled WGS sequence"/>
</dbReference>
<dbReference type="EMBL" id="JABFCZ010000011">
    <property type="protein sequence ID" value="MBD1546915.1"/>
    <property type="molecule type" value="Genomic_DNA"/>
</dbReference>
<reference evidence="3" key="1">
    <citation type="submission" date="2020-05" db="EMBL/GenBank/DDBJ databases">
        <title>Identification of trans-AT polyketide cluster in two marine bacteria, producers of a novel glutaramide-containing polyketide sesbanimide D and analogs.</title>
        <authorList>
            <person name="Kacar D."/>
            <person name="Rodriguez P."/>
            <person name="Canedo L."/>
            <person name="Gonzalez E."/>
            <person name="Galan B."/>
            <person name="De La Calle F."/>
            <person name="Garcia J.L."/>
        </authorList>
    </citation>
    <scope>NUCLEOTIDE SEQUENCE</scope>
    <source>
        <strain evidence="3">PHM038</strain>
    </source>
</reference>
<keyword evidence="1" id="KW-0732">Signal</keyword>
<gene>
    <name evidence="3" type="ORF">HK439_11625</name>
</gene>
<name>A0A926NZE1_9HYPH</name>
<evidence type="ECO:0000313" key="3">
    <source>
        <dbReference type="EMBL" id="MBD1546915.1"/>
    </source>
</evidence>
<dbReference type="InterPro" id="IPR027372">
    <property type="entry name" value="Phytase-like_dom"/>
</dbReference>
<dbReference type="PIRSF" id="PIRSF031900">
    <property type="entry name" value="UCP031900"/>
    <property type="match status" value="1"/>
</dbReference>
<accession>A0A926NZE1</accession>
<comment type="caution">
    <text evidence="3">The sequence shown here is derived from an EMBL/GenBank/DDBJ whole genome shotgun (WGS) entry which is preliminary data.</text>
</comment>
<feature type="signal peptide" evidence="1">
    <location>
        <begin position="1"/>
        <end position="30"/>
    </location>
</feature>